<organism evidence="1">
    <name type="scientific">marine sediment metagenome</name>
    <dbReference type="NCBI Taxonomy" id="412755"/>
    <lineage>
        <taxon>unclassified sequences</taxon>
        <taxon>metagenomes</taxon>
        <taxon>ecological metagenomes</taxon>
    </lineage>
</organism>
<dbReference type="EMBL" id="LAZR01000239">
    <property type="protein sequence ID" value="KKN79972.1"/>
    <property type="molecule type" value="Genomic_DNA"/>
</dbReference>
<name>A0A0F9TYD1_9ZZZZ</name>
<proteinExistence type="predicted"/>
<gene>
    <name evidence="1" type="ORF">LCGC14_0334800</name>
</gene>
<reference evidence="1" key="1">
    <citation type="journal article" date="2015" name="Nature">
        <title>Complex archaea that bridge the gap between prokaryotes and eukaryotes.</title>
        <authorList>
            <person name="Spang A."/>
            <person name="Saw J.H."/>
            <person name="Jorgensen S.L."/>
            <person name="Zaremba-Niedzwiedzka K."/>
            <person name="Martijn J."/>
            <person name="Lind A.E."/>
            <person name="van Eijk R."/>
            <person name="Schleper C."/>
            <person name="Guy L."/>
            <person name="Ettema T.J."/>
        </authorList>
    </citation>
    <scope>NUCLEOTIDE SEQUENCE</scope>
</reference>
<dbReference type="AlphaFoldDB" id="A0A0F9TYD1"/>
<protein>
    <submittedName>
        <fullName evidence="1">Uncharacterized protein</fullName>
    </submittedName>
</protein>
<evidence type="ECO:0000313" key="1">
    <source>
        <dbReference type="EMBL" id="KKN79972.1"/>
    </source>
</evidence>
<comment type="caution">
    <text evidence="1">The sequence shown here is derived from an EMBL/GenBank/DDBJ whole genome shotgun (WGS) entry which is preliminary data.</text>
</comment>
<accession>A0A0F9TYD1</accession>
<sequence>MTIALTILSIVLLTTLYRASEKIVRLRAERREWWKSVAKEAADKMVEENGGTVKVTIGNEQYVAGTDDTEGPEQ</sequence>